<gene>
    <name evidence="1" type="ORF">HYN46_03110</name>
</gene>
<dbReference type="AlphaFoldDB" id="A0A345P3T7"/>
<evidence type="ECO:0000313" key="2">
    <source>
        <dbReference type="Proteomes" id="UP000253940"/>
    </source>
</evidence>
<dbReference type="Gene3D" id="3.40.50.300">
    <property type="entry name" value="P-loop containing nucleotide triphosphate hydrolases"/>
    <property type="match status" value="1"/>
</dbReference>
<dbReference type="KEGG" id="mbah:HYN46_03110"/>
<keyword evidence="2" id="KW-1185">Reference proteome</keyword>
<dbReference type="InterPro" id="IPR052705">
    <property type="entry name" value="Gliding_Motility_GTPase"/>
</dbReference>
<dbReference type="EMBL" id="CP031222">
    <property type="protein sequence ID" value="AXI01946.1"/>
    <property type="molecule type" value="Genomic_DNA"/>
</dbReference>
<sequence length="183" mass="20449">MQQYKIVFSGPMGAGKSQAIASLSDISVLTTEVTNTDQEAHQKMLTTVGIDYGEITLDSHTKIGLYGTPGQQRFSFIWPIIAQGALSVVILIDHTAANPLDDLQHYIQAFEGKINHLVIGVTHVDEMLERPVAIYREWLEKNELNYPLFTVDARHREDVLLLVEVIIASFEARMNVKDGELLS</sequence>
<reference evidence="1 2" key="1">
    <citation type="submission" date="2018-07" db="EMBL/GenBank/DDBJ databases">
        <title>Genome sequencing of Moraxellaceae gen. HYN0046.</title>
        <authorList>
            <person name="Kim M."/>
            <person name="Yi H."/>
        </authorList>
    </citation>
    <scope>NUCLEOTIDE SEQUENCE [LARGE SCALE GENOMIC DNA]</scope>
    <source>
        <strain evidence="1 2">HYN0046</strain>
    </source>
</reference>
<dbReference type="RefSeq" id="WP_114898056.1">
    <property type="nucleotide sequence ID" value="NZ_CP031222.1"/>
</dbReference>
<proteinExistence type="predicted"/>
<dbReference type="SUPFAM" id="SSF52540">
    <property type="entry name" value="P-loop containing nucleoside triphosphate hydrolases"/>
    <property type="match status" value="1"/>
</dbReference>
<name>A0A345P3T7_9GAMM</name>
<dbReference type="InterPro" id="IPR027417">
    <property type="entry name" value="P-loop_NTPase"/>
</dbReference>
<evidence type="ECO:0000313" key="1">
    <source>
        <dbReference type="EMBL" id="AXI01946.1"/>
    </source>
</evidence>
<accession>A0A345P3T7</accession>
<protein>
    <submittedName>
        <fullName evidence="1">GTP-binding protein</fullName>
    </submittedName>
</protein>
<dbReference type="Proteomes" id="UP000253940">
    <property type="component" value="Chromosome"/>
</dbReference>
<dbReference type="PANTHER" id="PTHR42708:SF1">
    <property type="entry name" value="GLIDING MOTILITY PROTEIN MGLA"/>
    <property type="match status" value="1"/>
</dbReference>
<dbReference type="PANTHER" id="PTHR42708">
    <property type="entry name" value="ATP/GTP-BINDING PROTEIN-RELATED"/>
    <property type="match status" value="1"/>
</dbReference>
<dbReference type="OrthoDB" id="4319884at2"/>
<organism evidence="1 2">
    <name type="scientific">Aquirhabdus parva</name>
    <dbReference type="NCBI Taxonomy" id="2283318"/>
    <lineage>
        <taxon>Bacteria</taxon>
        <taxon>Pseudomonadati</taxon>
        <taxon>Pseudomonadota</taxon>
        <taxon>Gammaproteobacteria</taxon>
        <taxon>Moraxellales</taxon>
        <taxon>Moraxellaceae</taxon>
        <taxon>Aquirhabdus</taxon>
    </lineage>
</organism>